<organism evidence="3 4">
    <name type="scientific">Billgrantia endophytica</name>
    <dbReference type="NCBI Taxonomy" id="2033802"/>
    <lineage>
        <taxon>Bacteria</taxon>
        <taxon>Pseudomonadati</taxon>
        <taxon>Pseudomonadota</taxon>
        <taxon>Gammaproteobacteria</taxon>
        <taxon>Oceanospirillales</taxon>
        <taxon>Halomonadaceae</taxon>
        <taxon>Billgrantia</taxon>
    </lineage>
</organism>
<keyword evidence="1" id="KW-1133">Transmembrane helix</keyword>
<comment type="caution">
    <text evidence="3">The sequence shown here is derived from an EMBL/GenBank/DDBJ whole genome shotgun (WGS) entry which is preliminary data.</text>
</comment>
<evidence type="ECO:0000256" key="1">
    <source>
        <dbReference type="SAM" id="Phobius"/>
    </source>
</evidence>
<dbReference type="Proteomes" id="UP000235803">
    <property type="component" value="Unassembled WGS sequence"/>
</dbReference>
<feature type="transmembrane region" description="Helical" evidence="1">
    <location>
        <begin position="31"/>
        <end position="55"/>
    </location>
</feature>
<dbReference type="Gene3D" id="6.10.140.1340">
    <property type="match status" value="1"/>
</dbReference>
<protein>
    <submittedName>
        <fullName evidence="3">DUF2892 domain-containing protein</fullName>
    </submittedName>
</protein>
<evidence type="ECO:0000313" key="4">
    <source>
        <dbReference type="Proteomes" id="UP000235803"/>
    </source>
</evidence>
<dbReference type="Pfam" id="PF11127">
    <property type="entry name" value="YgaP-like_TM"/>
    <property type="match status" value="1"/>
</dbReference>
<name>A0A2N7TYC9_9GAMM</name>
<keyword evidence="1" id="KW-0472">Membrane</keyword>
<sequence length="64" mass="7246">MTIDEALRLIAGTFVLLSVLLGYFVHPGWLLFTGFVALNLMQSAFTLWCPMMTILRKAGLRETR</sequence>
<evidence type="ECO:0000259" key="2">
    <source>
        <dbReference type="Pfam" id="PF11127"/>
    </source>
</evidence>
<dbReference type="InterPro" id="IPR021309">
    <property type="entry name" value="YgaP-like_TM"/>
</dbReference>
<evidence type="ECO:0000313" key="3">
    <source>
        <dbReference type="EMBL" id="PMR73173.1"/>
    </source>
</evidence>
<keyword evidence="4" id="KW-1185">Reference proteome</keyword>
<gene>
    <name evidence="3" type="ORF">C1H69_17660</name>
</gene>
<feature type="domain" description="Inner membrane protein YgaP-like transmembrane" evidence="2">
    <location>
        <begin position="2"/>
        <end position="57"/>
    </location>
</feature>
<accession>A0A2N7TYC9</accession>
<dbReference type="RefSeq" id="WP_102654695.1">
    <property type="nucleotide sequence ID" value="NZ_PNRF01000037.1"/>
</dbReference>
<feature type="transmembrane region" description="Helical" evidence="1">
    <location>
        <begin position="7"/>
        <end position="25"/>
    </location>
</feature>
<dbReference type="AlphaFoldDB" id="A0A2N7TYC9"/>
<reference evidence="3 4" key="1">
    <citation type="submission" date="2018-01" db="EMBL/GenBank/DDBJ databases">
        <title>Halomonas endophytica sp. nov., isolated from storage liquid in the stems of Populus euphratica.</title>
        <authorList>
            <person name="Chen C."/>
        </authorList>
    </citation>
    <scope>NUCLEOTIDE SEQUENCE [LARGE SCALE GENOMIC DNA]</scope>
    <source>
        <strain evidence="3 4">MC28</strain>
    </source>
</reference>
<dbReference type="OrthoDB" id="9799383at2"/>
<dbReference type="EMBL" id="PNRF01000037">
    <property type="protein sequence ID" value="PMR73173.1"/>
    <property type="molecule type" value="Genomic_DNA"/>
</dbReference>
<keyword evidence="1" id="KW-0812">Transmembrane</keyword>
<proteinExistence type="predicted"/>